<keyword evidence="6 8" id="KW-0012">Acyltransferase</keyword>
<dbReference type="InterPro" id="IPR004960">
    <property type="entry name" value="LipA_acyltrans"/>
</dbReference>
<evidence type="ECO:0000313" key="9">
    <source>
        <dbReference type="Proteomes" id="UP000009286"/>
    </source>
</evidence>
<evidence type="ECO:0000256" key="5">
    <source>
        <dbReference type="ARBA" id="ARBA00023136"/>
    </source>
</evidence>
<evidence type="ECO:0000256" key="3">
    <source>
        <dbReference type="ARBA" id="ARBA00022519"/>
    </source>
</evidence>
<gene>
    <name evidence="8" type="ordered locus">MICA_1567</name>
</gene>
<dbReference type="RefSeq" id="WP_014103106.1">
    <property type="nucleotide sequence ID" value="NC_016026.1"/>
</dbReference>
<dbReference type="OrthoDB" id="9801955at2"/>
<dbReference type="AlphaFoldDB" id="G2KPR4"/>
<dbReference type="HOGENOM" id="CLU_049421_4_2_5"/>
<keyword evidence="7" id="KW-0812">Transmembrane</keyword>
<proteinExistence type="predicted"/>
<evidence type="ECO:0000256" key="7">
    <source>
        <dbReference type="SAM" id="Phobius"/>
    </source>
</evidence>
<dbReference type="PANTHER" id="PTHR30606">
    <property type="entry name" value="LIPID A BIOSYNTHESIS LAUROYL ACYLTRANSFERASE"/>
    <property type="match status" value="1"/>
</dbReference>
<evidence type="ECO:0000256" key="2">
    <source>
        <dbReference type="ARBA" id="ARBA00022475"/>
    </source>
</evidence>
<feature type="transmembrane region" description="Helical" evidence="7">
    <location>
        <begin position="6"/>
        <end position="28"/>
    </location>
</feature>
<evidence type="ECO:0000256" key="1">
    <source>
        <dbReference type="ARBA" id="ARBA00004533"/>
    </source>
</evidence>
<reference evidence="8 9" key="1">
    <citation type="journal article" date="2011" name="BMC Genomics">
        <title>Genomic insights into an obligate epibiotic bacterial predator: Micavibrio aeruginosavorus ARL-13.</title>
        <authorList>
            <person name="Wang Z."/>
            <person name="Kadouri D."/>
            <person name="Wu M."/>
        </authorList>
    </citation>
    <scope>NUCLEOTIDE SEQUENCE [LARGE SCALE GENOMIC DNA]</scope>
    <source>
        <strain evidence="8 9">ARL-13</strain>
    </source>
</reference>
<keyword evidence="5 7" id="KW-0472">Membrane</keyword>
<keyword evidence="9" id="KW-1185">Reference proteome</keyword>
<dbReference type="STRING" id="856793.MICA_1567"/>
<dbReference type="PANTHER" id="PTHR30606:SF9">
    <property type="entry name" value="LIPID A BIOSYNTHESIS LAUROYLTRANSFERASE"/>
    <property type="match status" value="1"/>
</dbReference>
<sequence length="301" mass="34138">MKHVRYLIQFIALLPIMGVFAVLPVRMASNLGGWLGRMVGPKLGANKKALRHLQMALPDRTDDAYAAIITGMWDNLGRTFAEYPHIKTLARQTEIIGADHLLAPLDDEKPAIMFSAHLGNWELQPPSMLTQHGQRVDTIVRAPNNPYVGWLLKRFREMGGRIATLPKSKQGTRQLVQTLKDGRPIGILIDQKYNEGIAMPFFGHPAMTSPAFVQLAQKFKCPLIPSRLERINGTSFRLTLYPALPVFDDAGNPRKVEDVITDAHAMIERWITERPEQWIWLHRRWIDETRDVTHTGTNTVN</sequence>
<dbReference type="GO" id="GO:0005886">
    <property type="term" value="C:plasma membrane"/>
    <property type="evidence" value="ECO:0007669"/>
    <property type="project" value="UniProtKB-SubCell"/>
</dbReference>
<dbReference type="eggNOG" id="COG1560">
    <property type="taxonomic scope" value="Bacteria"/>
</dbReference>
<evidence type="ECO:0000256" key="4">
    <source>
        <dbReference type="ARBA" id="ARBA00022679"/>
    </source>
</evidence>
<dbReference type="GO" id="GO:0016746">
    <property type="term" value="F:acyltransferase activity"/>
    <property type="evidence" value="ECO:0007669"/>
    <property type="project" value="UniProtKB-KW"/>
</dbReference>
<evidence type="ECO:0000256" key="6">
    <source>
        <dbReference type="ARBA" id="ARBA00023315"/>
    </source>
</evidence>
<keyword evidence="4 8" id="KW-0808">Transferase</keyword>
<dbReference type="EMBL" id="CP002382">
    <property type="protein sequence ID" value="AEP09883.1"/>
    <property type="molecule type" value="Genomic_DNA"/>
</dbReference>
<comment type="subcellular location">
    <subcellularLocation>
        <location evidence="1">Cell inner membrane</location>
    </subcellularLocation>
</comment>
<dbReference type="KEGG" id="mai:MICA_1567"/>
<dbReference type="CDD" id="cd07984">
    <property type="entry name" value="LPLAT_LABLAT-like"/>
    <property type="match status" value="1"/>
</dbReference>
<name>G2KPR4_MICAA</name>
<keyword evidence="2" id="KW-1003">Cell membrane</keyword>
<evidence type="ECO:0000313" key="8">
    <source>
        <dbReference type="EMBL" id="AEP09883.1"/>
    </source>
</evidence>
<accession>G2KPR4</accession>
<dbReference type="GO" id="GO:0009247">
    <property type="term" value="P:glycolipid biosynthetic process"/>
    <property type="evidence" value="ECO:0007669"/>
    <property type="project" value="UniProtKB-ARBA"/>
</dbReference>
<protein>
    <submittedName>
        <fullName evidence="8">Bacterial lipid A biosynthesis acyltransferase family protein</fullName>
    </submittedName>
</protein>
<organism evidence="8 9">
    <name type="scientific">Micavibrio aeruginosavorus (strain ARL-13)</name>
    <dbReference type="NCBI Taxonomy" id="856793"/>
    <lineage>
        <taxon>Bacteria</taxon>
        <taxon>Pseudomonadati</taxon>
        <taxon>Bdellovibrionota</taxon>
        <taxon>Bdellovibrionia</taxon>
        <taxon>Bdellovibrionales</taxon>
        <taxon>Pseudobdellovibrionaceae</taxon>
        <taxon>Micavibrio</taxon>
    </lineage>
</organism>
<dbReference type="Pfam" id="PF03279">
    <property type="entry name" value="Lip_A_acyltrans"/>
    <property type="match status" value="1"/>
</dbReference>
<keyword evidence="7" id="KW-1133">Transmembrane helix</keyword>
<keyword evidence="3" id="KW-0997">Cell inner membrane</keyword>
<dbReference type="Proteomes" id="UP000009286">
    <property type="component" value="Chromosome"/>
</dbReference>